<evidence type="ECO:0000313" key="7">
    <source>
        <dbReference type="EMBL" id="WNZ26113.1"/>
    </source>
</evidence>
<name>A0AA96WIQ6_9CYAN</name>
<evidence type="ECO:0000259" key="5">
    <source>
        <dbReference type="Pfam" id="PF00370"/>
    </source>
</evidence>
<dbReference type="RefSeq" id="WP_316432307.1">
    <property type="nucleotide sequence ID" value="NZ_CP053586.1"/>
</dbReference>
<evidence type="ECO:0000256" key="2">
    <source>
        <dbReference type="ARBA" id="ARBA00022679"/>
    </source>
</evidence>
<gene>
    <name evidence="7" type="primary">gntK</name>
    <name evidence="7" type="ORF">HJG54_26990</name>
</gene>
<dbReference type="EMBL" id="CP053586">
    <property type="protein sequence ID" value="WNZ26113.1"/>
    <property type="molecule type" value="Genomic_DNA"/>
</dbReference>
<reference evidence="7" key="1">
    <citation type="submission" date="2020-05" db="EMBL/GenBank/DDBJ databases">
        <authorList>
            <person name="Zhu T."/>
            <person name="Keshari N."/>
            <person name="Lu X."/>
        </authorList>
    </citation>
    <scope>NUCLEOTIDE SEQUENCE</scope>
    <source>
        <strain evidence="7">NK1-12</strain>
    </source>
</reference>
<evidence type="ECO:0000259" key="6">
    <source>
        <dbReference type="Pfam" id="PF02782"/>
    </source>
</evidence>
<evidence type="ECO:0000256" key="3">
    <source>
        <dbReference type="ARBA" id="ARBA00022777"/>
    </source>
</evidence>
<dbReference type="InterPro" id="IPR018483">
    <property type="entry name" value="Carb_kinase_FGGY_CS"/>
</dbReference>
<feature type="domain" description="Carbohydrate kinase FGGY N-terminal" evidence="5">
    <location>
        <begin position="4"/>
        <end position="246"/>
    </location>
</feature>
<evidence type="ECO:0000256" key="4">
    <source>
        <dbReference type="RuleBase" id="RU003733"/>
    </source>
</evidence>
<dbReference type="EC" id="2.7.1.12" evidence="7"/>
<dbReference type="PROSITE" id="PS00445">
    <property type="entry name" value="FGGY_KINASES_2"/>
    <property type="match status" value="1"/>
</dbReference>
<dbReference type="Pfam" id="PF00370">
    <property type="entry name" value="FGGY_N"/>
    <property type="match status" value="1"/>
</dbReference>
<dbReference type="SUPFAM" id="SSF53067">
    <property type="entry name" value="Actin-like ATPase domain"/>
    <property type="match status" value="2"/>
</dbReference>
<dbReference type="AlphaFoldDB" id="A0AA96WIQ6"/>
<sequence>MKRYVIGTDIGTTSTKSVLFTLSGEVVNTSLLEYPLYSPDPDTAEQDPEEILQAVLRTVGQVTKQIQSDEVLCLSLSSAMHSLIAVDADGDPLTKSITWADNRSAAWADVIKQKHQGHQIYRRTGTPIHPMSPLVKLLWLRHEQPQIFQQAAKFISIKDYVLHHLFQRYVMDHSIASATGLLNLERLQWDEAALEVAGIRAEQLPELVPTTYVLQPMAAEFARLMGLAPDTPVVVGASDGVLSNLGVGAMQPGVVATTIGTSGAIRAVVDRPVTDPQERLFCYALTEQHWVVGGAVNNGGIILRWLRDQFGDAEIMVAHRLGEDPYELLADLAATVPPGADGLIFHPYLLGERAPLWDANARGSFFGLTINHGKAHLARAVLEGILFNLLVVLRAVEDFTGKTKQIQATGGFARSLLWRQMMADVFNQPITIPKQHESSCLGAAILGLYALKQIDNLDASPIMIGATHQHQPNPADAAIYQKIMPLYTKLLDQFRSHYQTIANLQAELHRMQ</sequence>
<proteinExistence type="inferred from homology"/>
<evidence type="ECO:0000256" key="1">
    <source>
        <dbReference type="ARBA" id="ARBA00009156"/>
    </source>
</evidence>
<dbReference type="PIRSF" id="PIRSF000538">
    <property type="entry name" value="GlpK"/>
    <property type="match status" value="1"/>
</dbReference>
<keyword evidence="3 4" id="KW-0418">Kinase</keyword>
<dbReference type="PANTHER" id="PTHR43095:SF2">
    <property type="entry name" value="GLUCONOKINASE"/>
    <property type="match status" value="1"/>
</dbReference>
<dbReference type="InterPro" id="IPR018484">
    <property type="entry name" value="FGGY_N"/>
</dbReference>
<comment type="similarity">
    <text evidence="1 4">Belongs to the FGGY kinase family.</text>
</comment>
<dbReference type="GO" id="GO:0019521">
    <property type="term" value="P:D-gluconate metabolic process"/>
    <property type="evidence" value="ECO:0007669"/>
    <property type="project" value="InterPro"/>
</dbReference>
<dbReference type="CDD" id="cd07770">
    <property type="entry name" value="ASKHA_NBD_FGGY_GntK"/>
    <property type="match status" value="1"/>
</dbReference>
<feature type="domain" description="Carbohydrate kinase FGGY C-terminal" evidence="6">
    <location>
        <begin position="256"/>
        <end position="451"/>
    </location>
</feature>
<keyword evidence="2 4" id="KW-0808">Transferase</keyword>
<dbReference type="Gene3D" id="3.30.420.40">
    <property type="match status" value="2"/>
</dbReference>
<dbReference type="InterPro" id="IPR050406">
    <property type="entry name" value="FGGY_Carb_Kinase"/>
</dbReference>
<dbReference type="GO" id="GO:0046316">
    <property type="term" value="F:gluconokinase activity"/>
    <property type="evidence" value="ECO:0007669"/>
    <property type="project" value="UniProtKB-EC"/>
</dbReference>
<dbReference type="InterPro" id="IPR000577">
    <property type="entry name" value="Carb_kinase_FGGY"/>
</dbReference>
<dbReference type="NCBIfam" id="TIGR01314">
    <property type="entry name" value="gntK_FGGY"/>
    <property type="match status" value="1"/>
</dbReference>
<accession>A0AA96WIQ6</accession>
<organism evidence="7">
    <name type="scientific">Leptolyngbya sp. NK1-12</name>
    <dbReference type="NCBI Taxonomy" id="2547451"/>
    <lineage>
        <taxon>Bacteria</taxon>
        <taxon>Bacillati</taxon>
        <taxon>Cyanobacteriota</taxon>
        <taxon>Cyanophyceae</taxon>
        <taxon>Leptolyngbyales</taxon>
        <taxon>Leptolyngbyaceae</taxon>
        <taxon>Leptolyngbya group</taxon>
        <taxon>Leptolyngbya</taxon>
    </lineage>
</organism>
<protein>
    <submittedName>
        <fullName evidence="7">Gluconokinase</fullName>
        <ecNumber evidence="7">2.7.1.12</ecNumber>
    </submittedName>
</protein>
<dbReference type="InterPro" id="IPR043129">
    <property type="entry name" value="ATPase_NBD"/>
</dbReference>
<dbReference type="InterPro" id="IPR006002">
    <property type="entry name" value="Gluconate_kinase"/>
</dbReference>
<dbReference type="PANTHER" id="PTHR43095">
    <property type="entry name" value="SUGAR KINASE"/>
    <property type="match status" value="1"/>
</dbReference>
<dbReference type="Pfam" id="PF02782">
    <property type="entry name" value="FGGY_C"/>
    <property type="match status" value="1"/>
</dbReference>
<dbReference type="InterPro" id="IPR018485">
    <property type="entry name" value="FGGY_C"/>
</dbReference>